<name>A0ACC0TVD2_9AGAM</name>
<keyword evidence="1" id="KW-0378">Hydrolase</keyword>
<organism evidence="1 2">
    <name type="scientific">Russula earlei</name>
    <dbReference type="NCBI Taxonomy" id="71964"/>
    <lineage>
        <taxon>Eukaryota</taxon>
        <taxon>Fungi</taxon>
        <taxon>Dikarya</taxon>
        <taxon>Basidiomycota</taxon>
        <taxon>Agaricomycotina</taxon>
        <taxon>Agaricomycetes</taxon>
        <taxon>Russulales</taxon>
        <taxon>Russulaceae</taxon>
        <taxon>Russula</taxon>
    </lineage>
</organism>
<accession>A0ACC0TVD2</accession>
<dbReference type="Proteomes" id="UP001207468">
    <property type="component" value="Unassembled WGS sequence"/>
</dbReference>
<feature type="non-terminal residue" evidence="1">
    <location>
        <position position="160"/>
    </location>
</feature>
<proteinExistence type="predicted"/>
<evidence type="ECO:0000313" key="1">
    <source>
        <dbReference type="EMBL" id="KAI9450641.1"/>
    </source>
</evidence>
<reference evidence="1" key="1">
    <citation type="submission" date="2021-03" db="EMBL/GenBank/DDBJ databases">
        <title>Evolutionary priming and transition to the ectomycorrhizal habit in an iconic lineage of mushroom-forming fungi: is preadaptation a requirement?</title>
        <authorList>
            <consortium name="DOE Joint Genome Institute"/>
            <person name="Looney B.P."/>
            <person name="Miyauchi S."/>
            <person name="Morin E."/>
            <person name="Drula E."/>
            <person name="Courty P.E."/>
            <person name="Chicoki N."/>
            <person name="Fauchery L."/>
            <person name="Kohler A."/>
            <person name="Kuo A."/>
            <person name="LaButti K."/>
            <person name="Pangilinan J."/>
            <person name="Lipzen A."/>
            <person name="Riley R."/>
            <person name="Andreopoulos W."/>
            <person name="He G."/>
            <person name="Johnson J."/>
            <person name="Barry K.W."/>
            <person name="Grigoriev I.V."/>
            <person name="Nagy L."/>
            <person name="Hibbett D."/>
            <person name="Henrissat B."/>
            <person name="Matheny P.B."/>
            <person name="Labbe J."/>
            <person name="Martin A.F."/>
        </authorList>
    </citation>
    <scope>NUCLEOTIDE SEQUENCE</scope>
    <source>
        <strain evidence="1">BPL698</strain>
    </source>
</reference>
<comment type="caution">
    <text evidence="1">The sequence shown here is derived from an EMBL/GenBank/DDBJ whole genome shotgun (WGS) entry which is preliminary data.</text>
</comment>
<protein>
    <submittedName>
        <fullName evidence="1">P-loop containing nucleoside triphosphate hydrolase protein</fullName>
    </submittedName>
</protein>
<evidence type="ECO:0000313" key="2">
    <source>
        <dbReference type="Proteomes" id="UP001207468"/>
    </source>
</evidence>
<gene>
    <name evidence="1" type="ORF">F5148DRAFT_952679</name>
</gene>
<keyword evidence="2" id="KW-1185">Reference proteome</keyword>
<feature type="non-terminal residue" evidence="1">
    <location>
        <position position="1"/>
    </location>
</feature>
<sequence>INITLLLIGNSSVGKSSLKLHFSDKQWLPEDEASAMIGVNFWVRWHMPSLPTPPLLSDTAGQERFRTITALYYRAAQGVILVYNVSSREVFEALPLWLEEFENYVLPEVVKVVVKYSRQVPTAGGTGFAARSGCLFVEASAKTAMGMMEVFSEVVARIIN</sequence>
<dbReference type="EMBL" id="JAGFNK010000421">
    <property type="protein sequence ID" value="KAI9450641.1"/>
    <property type="molecule type" value="Genomic_DNA"/>
</dbReference>